<keyword evidence="4 9" id="KW-0031">Aminopeptidase</keyword>
<evidence type="ECO:0000256" key="6">
    <source>
        <dbReference type="ARBA" id="ARBA00022801"/>
    </source>
</evidence>
<dbReference type="HAMAP" id="MF_00181">
    <property type="entry name" value="Cytosol_peptidase_M17"/>
    <property type="match status" value="1"/>
</dbReference>
<dbReference type="PROSITE" id="PS00631">
    <property type="entry name" value="CYTOSOL_AP"/>
    <property type="match status" value="1"/>
</dbReference>
<feature type="binding site" evidence="9">
    <location>
        <position position="296"/>
    </location>
    <ligand>
        <name>Mn(2+)</name>
        <dbReference type="ChEBI" id="CHEBI:29035"/>
        <label>2</label>
    </ligand>
</feature>
<keyword evidence="7 9" id="KW-0464">Manganese</keyword>
<dbReference type="SUPFAM" id="SSF53187">
    <property type="entry name" value="Zn-dependent exopeptidases"/>
    <property type="match status" value="1"/>
</dbReference>
<accession>A0ABT0CEB1</accession>
<evidence type="ECO:0000313" key="11">
    <source>
        <dbReference type="EMBL" id="MCJ2544064.1"/>
    </source>
</evidence>
<dbReference type="InterPro" id="IPR043472">
    <property type="entry name" value="Macro_dom-like"/>
</dbReference>
<keyword evidence="6 9" id="KW-0378">Hydrolase</keyword>
<evidence type="ECO:0000256" key="9">
    <source>
        <dbReference type="HAMAP-Rule" id="MF_00181"/>
    </source>
</evidence>
<dbReference type="Gene3D" id="3.40.220.10">
    <property type="entry name" value="Leucine Aminopeptidase, subunit E, domain 1"/>
    <property type="match status" value="1"/>
</dbReference>
<dbReference type="EMBL" id="JAFIRA010000045">
    <property type="protein sequence ID" value="MCJ2544064.1"/>
    <property type="molecule type" value="Genomic_DNA"/>
</dbReference>
<dbReference type="SUPFAM" id="SSF52949">
    <property type="entry name" value="Macro domain-like"/>
    <property type="match status" value="1"/>
</dbReference>
<dbReference type="InterPro" id="IPR023042">
    <property type="entry name" value="Peptidase_M17_leu_NH2_pept"/>
</dbReference>
<dbReference type="NCBIfam" id="NF002074">
    <property type="entry name" value="PRK00913.1-4"/>
    <property type="match status" value="1"/>
</dbReference>
<feature type="active site" evidence="9">
    <location>
        <position position="359"/>
    </location>
</feature>
<evidence type="ECO:0000256" key="8">
    <source>
        <dbReference type="ARBA" id="ARBA00049972"/>
    </source>
</evidence>
<name>A0ABT0CEB1_THEVL</name>
<dbReference type="EC" id="3.4.11.10" evidence="9"/>
<comment type="function">
    <text evidence="8 9">Presumably involved in the processing and regular turnover of intracellular proteins. Catalyzes the removal of unsubstituted N-terminal amino acids from various peptides.</text>
</comment>
<feature type="active site" evidence="9">
    <location>
        <position position="284"/>
    </location>
</feature>
<evidence type="ECO:0000256" key="5">
    <source>
        <dbReference type="ARBA" id="ARBA00022670"/>
    </source>
</evidence>
<keyword evidence="5 9" id="KW-0645">Protease</keyword>
<comment type="subcellular location">
    <subcellularLocation>
        <location evidence="9">Cytoplasm</location>
    </subcellularLocation>
</comment>
<feature type="binding site" evidence="9">
    <location>
        <position position="357"/>
    </location>
    <ligand>
        <name>Mn(2+)</name>
        <dbReference type="ChEBI" id="CHEBI:29035"/>
        <label>2</label>
    </ligand>
</feature>
<dbReference type="PANTHER" id="PTHR11963:SF23">
    <property type="entry name" value="CYTOSOL AMINOPEPTIDASE"/>
    <property type="match status" value="1"/>
</dbReference>
<evidence type="ECO:0000256" key="1">
    <source>
        <dbReference type="ARBA" id="ARBA00000135"/>
    </source>
</evidence>
<evidence type="ECO:0000313" key="12">
    <source>
        <dbReference type="Proteomes" id="UP000830835"/>
    </source>
</evidence>
<gene>
    <name evidence="9" type="primary">pepA</name>
    <name evidence="11" type="ORF">JX360_14315</name>
</gene>
<keyword evidence="12" id="KW-1185">Reference proteome</keyword>
<feature type="domain" description="Cytosol aminopeptidase" evidence="10">
    <location>
        <begin position="353"/>
        <end position="360"/>
    </location>
</feature>
<evidence type="ECO:0000256" key="7">
    <source>
        <dbReference type="ARBA" id="ARBA00023211"/>
    </source>
</evidence>
<comment type="caution">
    <text evidence="11">The sequence shown here is derived from an EMBL/GenBank/DDBJ whole genome shotgun (WGS) entry which is preliminary data.</text>
</comment>
<feature type="binding site" evidence="9">
    <location>
        <position position="277"/>
    </location>
    <ligand>
        <name>Mn(2+)</name>
        <dbReference type="ChEBI" id="CHEBI:29035"/>
        <label>1</label>
    </ligand>
</feature>
<feature type="binding site" evidence="9">
    <location>
        <position position="355"/>
    </location>
    <ligand>
        <name>Mn(2+)</name>
        <dbReference type="ChEBI" id="CHEBI:29035"/>
        <label>1</label>
    </ligand>
</feature>
<organism evidence="11 12">
    <name type="scientific">Thermostichus vulcanus str. 'Rupite'</name>
    <dbReference type="NCBI Taxonomy" id="2813851"/>
    <lineage>
        <taxon>Bacteria</taxon>
        <taxon>Bacillati</taxon>
        <taxon>Cyanobacteriota</taxon>
        <taxon>Cyanophyceae</taxon>
        <taxon>Thermostichales</taxon>
        <taxon>Thermostichaceae</taxon>
        <taxon>Thermostichus</taxon>
    </lineage>
</organism>
<comment type="catalytic activity">
    <reaction evidence="2 9">
        <text>Release of an N-terminal amino acid, preferentially leucine, but not glutamic or aspartic acids.</text>
        <dbReference type="EC" id="3.4.11.10"/>
    </reaction>
</comment>
<dbReference type="Gene3D" id="3.40.630.10">
    <property type="entry name" value="Zn peptidases"/>
    <property type="match status" value="1"/>
</dbReference>
<evidence type="ECO:0000259" key="10">
    <source>
        <dbReference type="PROSITE" id="PS00631"/>
    </source>
</evidence>
<feature type="binding site" evidence="9">
    <location>
        <position position="272"/>
    </location>
    <ligand>
        <name>Mn(2+)</name>
        <dbReference type="ChEBI" id="CHEBI:29035"/>
        <label>2</label>
    </ligand>
</feature>
<feature type="binding site" evidence="9">
    <location>
        <position position="357"/>
    </location>
    <ligand>
        <name>Mn(2+)</name>
        <dbReference type="ChEBI" id="CHEBI:29035"/>
        <label>1</label>
    </ligand>
</feature>
<dbReference type="CDD" id="cd00433">
    <property type="entry name" value="Peptidase_M17"/>
    <property type="match status" value="1"/>
</dbReference>
<dbReference type="InterPro" id="IPR000819">
    <property type="entry name" value="Peptidase_M17_C"/>
</dbReference>
<dbReference type="NCBIfam" id="NF002076">
    <property type="entry name" value="PRK00913.2-3"/>
    <property type="match status" value="1"/>
</dbReference>
<comment type="similarity">
    <text evidence="3 9">Belongs to the peptidase M17 family.</text>
</comment>
<comment type="cofactor">
    <cofactor evidence="9">
        <name>Mn(2+)</name>
        <dbReference type="ChEBI" id="CHEBI:29035"/>
    </cofactor>
    <text evidence="9">Binds 2 manganese ions per subunit.</text>
</comment>
<dbReference type="InterPro" id="IPR011356">
    <property type="entry name" value="Leucine_aapep/pepB"/>
</dbReference>
<dbReference type="Pfam" id="PF00883">
    <property type="entry name" value="Peptidase_M17"/>
    <property type="match status" value="1"/>
</dbReference>
<reference evidence="11" key="1">
    <citation type="submission" date="2021-02" db="EMBL/GenBank/DDBJ databases">
        <title>The CRISPR/cas machinery reduction and long-range gene transfer in the hot spring cyanobacterium Synechococcus.</title>
        <authorList>
            <person name="Dvorak P."/>
            <person name="Jahodarova E."/>
            <person name="Hasler P."/>
            <person name="Poulickova A."/>
        </authorList>
    </citation>
    <scope>NUCLEOTIDE SEQUENCE</scope>
    <source>
        <strain evidence="11">Rupite</strain>
    </source>
</reference>
<dbReference type="Pfam" id="PF02789">
    <property type="entry name" value="Peptidase_M17_N"/>
    <property type="match status" value="1"/>
</dbReference>
<dbReference type="InterPro" id="IPR008283">
    <property type="entry name" value="Peptidase_M17_N"/>
</dbReference>
<dbReference type="RefSeq" id="WP_244352237.1">
    <property type="nucleotide sequence ID" value="NZ_JAFIRA010000045.1"/>
</dbReference>
<feature type="binding site" evidence="9">
    <location>
        <position position="277"/>
    </location>
    <ligand>
        <name>Mn(2+)</name>
        <dbReference type="ChEBI" id="CHEBI:29035"/>
        <label>2</label>
    </ligand>
</feature>
<dbReference type="Proteomes" id="UP000830835">
    <property type="component" value="Unassembled WGS sequence"/>
</dbReference>
<proteinExistence type="inferred from homology"/>
<keyword evidence="9" id="KW-0479">Metal-binding</keyword>
<dbReference type="PANTHER" id="PTHR11963">
    <property type="entry name" value="LEUCINE AMINOPEPTIDASE-RELATED"/>
    <property type="match status" value="1"/>
</dbReference>
<comment type="catalytic activity">
    <reaction evidence="1 9">
        <text>Release of an N-terminal amino acid, Xaa-|-Yaa-, in which Xaa is preferably Leu, but may be other amino acids including Pro although not Arg or Lys, and Yaa may be Pro. Amino acid amides and methyl esters are also readily hydrolyzed, but rates on arylamides are exceedingly low.</text>
        <dbReference type="EC" id="3.4.11.1"/>
    </reaction>
</comment>
<evidence type="ECO:0000256" key="2">
    <source>
        <dbReference type="ARBA" id="ARBA00000967"/>
    </source>
</evidence>
<dbReference type="PRINTS" id="PR00481">
    <property type="entry name" value="LAMNOPPTDASE"/>
</dbReference>
<dbReference type="NCBIfam" id="NF002083">
    <property type="entry name" value="PRK00913.3-5"/>
    <property type="match status" value="1"/>
</dbReference>
<protein>
    <recommendedName>
        <fullName evidence="9">Probable cytosol aminopeptidase</fullName>
        <ecNumber evidence="9">3.4.11.1</ecNumber>
    </recommendedName>
    <alternativeName>
        <fullName evidence="9">Leucine aminopeptidase</fullName>
        <shortName evidence="9">LAP</shortName>
        <ecNumber evidence="9">3.4.11.10</ecNumber>
    </alternativeName>
    <alternativeName>
        <fullName evidence="9">Leucyl aminopeptidase</fullName>
    </alternativeName>
</protein>
<evidence type="ECO:0000256" key="3">
    <source>
        <dbReference type="ARBA" id="ARBA00009528"/>
    </source>
</evidence>
<keyword evidence="9" id="KW-0963">Cytoplasm</keyword>
<evidence type="ECO:0000256" key="4">
    <source>
        <dbReference type="ARBA" id="ARBA00022438"/>
    </source>
</evidence>
<dbReference type="GO" id="GO:0004177">
    <property type="term" value="F:aminopeptidase activity"/>
    <property type="evidence" value="ECO:0007669"/>
    <property type="project" value="UniProtKB-KW"/>
</dbReference>
<dbReference type="EC" id="3.4.11.1" evidence="9"/>
<sequence length="508" mass="53945">MQLHLSSPPLTQGECALVFSFASSPSNGSFPLPGEIATWDEKVWSGLVAEVVQEQGFQGKPNSSVALRLMGEIRKLVLVGLGEPAALTLEALRRATANGLRQASSLKAKQVMLSLPETGLDPVRVVQAVAEAALLVAHQDNRFKSQPKTEAETAFSVQEVTLLVPGLEQARADYEAALHRATELAAGTILARELVAAPANIVTPLTLADTARQIAQEYGLEVEILGQEECEALGMGAFLGVAKASDLPPQFIHLTYKPEQGDPLTKLALVGKGLTFDSGGLNIKTDSRSIAMMKTDMGGAAAVLGAARTLAALKPQAELHFIVAATENMISGHGMHPGDILTASNQKTIEINNTDAEGRLTLADALVFAEKLGVDAILDLATLTGACVIALGEEIAGLFTQDDRLAEELQQVANLSGEKIWRMPMEEGYFEGLSSVVADMKNTGPRPGGSITAALFLKQFVEKTPWAHLDVAGPVWTERDSGYNNKGATGYGVRTLVEWVLARQAVHS</sequence>